<sequence>MKTFTLITALLLCSFSWISVSVSQSQTVDVQSGKEVTLQCCNLSSYNSLTFWLRLVNKTNVSCISVLIRSGSKIEYCDGYQSGKFDMSSNISTVFLKIRQVDSSDSGLYFCGFYTSGRPIFSVIDLHVRGSDRSDDDVDSNFVLETSDEKPELTSLILGGLTVFLVMVIIGLVVKIRKLQKEKEPQRREVNPNLGSDDLNSAAALRLLSKTVRNRRPASEREVETHVVYDATR</sequence>
<protein>
    <recommendedName>
        <fullName evidence="10">Immunoglobulin domain-containing protein</fullName>
    </recommendedName>
</protein>
<evidence type="ECO:0000256" key="9">
    <source>
        <dbReference type="SAM" id="SignalP"/>
    </source>
</evidence>
<dbReference type="GeneTree" id="ENSGT01030000235428"/>
<evidence type="ECO:0000256" key="3">
    <source>
        <dbReference type="ARBA" id="ARBA00022729"/>
    </source>
</evidence>
<evidence type="ECO:0000259" key="10">
    <source>
        <dbReference type="SMART" id="SM00409"/>
    </source>
</evidence>
<dbReference type="SUPFAM" id="SSF48726">
    <property type="entry name" value="Immunoglobulin"/>
    <property type="match status" value="1"/>
</dbReference>
<comment type="subcellular location">
    <subcellularLocation>
        <location evidence="1">Cell membrane</location>
    </subcellularLocation>
</comment>
<keyword evidence="7" id="KW-0325">Glycoprotein</keyword>
<dbReference type="Ensembl" id="ENSSDUT00000026079.1">
    <property type="protein sequence ID" value="ENSSDUP00000025613.1"/>
    <property type="gene ID" value="ENSSDUG00000018579.1"/>
</dbReference>
<dbReference type="GO" id="GO:0009617">
    <property type="term" value="P:response to bacterium"/>
    <property type="evidence" value="ECO:0007669"/>
    <property type="project" value="TreeGrafter"/>
</dbReference>
<dbReference type="GO" id="GO:0005886">
    <property type="term" value="C:plasma membrane"/>
    <property type="evidence" value="ECO:0007669"/>
    <property type="project" value="UniProtKB-SubCell"/>
</dbReference>
<dbReference type="Proteomes" id="UP000261420">
    <property type="component" value="Unplaced"/>
</dbReference>
<dbReference type="GO" id="GO:0002376">
    <property type="term" value="P:immune system process"/>
    <property type="evidence" value="ECO:0007669"/>
    <property type="project" value="UniProtKB-KW"/>
</dbReference>
<evidence type="ECO:0000313" key="12">
    <source>
        <dbReference type="Proteomes" id="UP000261420"/>
    </source>
</evidence>
<feature type="domain" description="Immunoglobulin" evidence="10">
    <location>
        <begin position="25"/>
        <end position="129"/>
    </location>
</feature>
<dbReference type="AlphaFoldDB" id="A0A3B4V4D7"/>
<dbReference type="SMART" id="SM00409">
    <property type="entry name" value="IG"/>
    <property type="match status" value="1"/>
</dbReference>
<evidence type="ECO:0000256" key="1">
    <source>
        <dbReference type="ARBA" id="ARBA00004236"/>
    </source>
</evidence>
<organism evidence="11 12">
    <name type="scientific">Seriola dumerili</name>
    <name type="common">Greater amberjack</name>
    <name type="synonym">Caranx dumerili</name>
    <dbReference type="NCBI Taxonomy" id="41447"/>
    <lineage>
        <taxon>Eukaryota</taxon>
        <taxon>Metazoa</taxon>
        <taxon>Chordata</taxon>
        <taxon>Craniata</taxon>
        <taxon>Vertebrata</taxon>
        <taxon>Euteleostomi</taxon>
        <taxon>Actinopterygii</taxon>
        <taxon>Neopterygii</taxon>
        <taxon>Teleostei</taxon>
        <taxon>Neoteleostei</taxon>
        <taxon>Acanthomorphata</taxon>
        <taxon>Carangaria</taxon>
        <taxon>Carangiformes</taxon>
        <taxon>Carangidae</taxon>
        <taxon>Seriola</taxon>
    </lineage>
</organism>
<keyword evidence="5 8" id="KW-0472">Membrane</keyword>
<proteinExistence type="predicted"/>
<dbReference type="InterPro" id="IPR013106">
    <property type="entry name" value="Ig_V-set"/>
</dbReference>
<reference evidence="11" key="1">
    <citation type="submission" date="2025-08" db="UniProtKB">
        <authorList>
            <consortium name="Ensembl"/>
        </authorList>
    </citation>
    <scope>IDENTIFICATION</scope>
</reference>
<keyword evidence="6" id="KW-1015">Disulfide bond</keyword>
<dbReference type="PANTHER" id="PTHR19433">
    <property type="entry name" value="T-CELL RECEPTOR ALPHA CHAIN V REGION-RELATED"/>
    <property type="match status" value="1"/>
</dbReference>
<dbReference type="PANTHER" id="PTHR19433:SF111">
    <property type="entry name" value="T CELL RECEPTOR ALPHA VARIABLE 4"/>
    <property type="match status" value="1"/>
</dbReference>
<dbReference type="InterPro" id="IPR052051">
    <property type="entry name" value="TCR_complex_component"/>
</dbReference>
<evidence type="ECO:0000256" key="7">
    <source>
        <dbReference type="ARBA" id="ARBA00023180"/>
    </source>
</evidence>
<dbReference type="Gene3D" id="2.60.40.10">
    <property type="entry name" value="Immunoglobulins"/>
    <property type="match status" value="1"/>
</dbReference>
<dbReference type="Pfam" id="PF07686">
    <property type="entry name" value="V-set"/>
    <property type="match status" value="1"/>
</dbReference>
<evidence type="ECO:0000256" key="8">
    <source>
        <dbReference type="SAM" id="Phobius"/>
    </source>
</evidence>
<keyword evidence="4" id="KW-0391">Immunity</keyword>
<name>A0A3B4V4D7_SERDU</name>
<evidence type="ECO:0000256" key="6">
    <source>
        <dbReference type="ARBA" id="ARBA00023157"/>
    </source>
</evidence>
<evidence type="ECO:0000256" key="5">
    <source>
        <dbReference type="ARBA" id="ARBA00023136"/>
    </source>
</evidence>
<accession>A0A3B4V4D7</accession>
<evidence type="ECO:0000256" key="2">
    <source>
        <dbReference type="ARBA" id="ARBA00022475"/>
    </source>
</evidence>
<dbReference type="STRING" id="41447.ENSSDUP00000025613"/>
<dbReference type="InterPro" id="IPR003599">
    <property type="entry name" value="Ig_sub"/>
</dbReference>
<feature type="signal peptide" evidence="9">
    <location>
        <begin position="1"/>
        <end position="23"/>
    </location>
</feature>
<evidence type="ECO:0000256" key="4">
    <source>
        <dbReference type="ARBA" id="ARBA00022859"/>
    </source>
</evidence>
<feature type="chain" id="PRO_5017354111" description="Immunoglobulin domain-containing protein" evidence="9">
    <location>
        <begin position="24"/>
        <end position="233"/>
    </location>
</feature>
<keyword evidence="12" id="KW-1185">Reference proteome</keyword>
<keyword evidence="8" id="KW-1133">Transmembrane helix</keyword>
<keyword evidence="8" id="KW-0812">Transmembrane</keyword>
<dbReference type="OMA" id="HICNCKR"/>
<evidence type="ECO:0000313" key="11">
    <source>
        <dbReference type="Ensembl" id="ENSSDUP00000025613.1"/>
    </source>
</evidence>
<dbReference type="InterPro" id="IPR013783">
    <property type="entry name" value="Ig-like_fold"/>
</dbReference>
<reference evidence="11" key="2">
    <citation type="submission" date="2025-09" db="UniProtKB">
        <authorList>
            <consortium name="Ensembl"/>
        </authorList>
    </citation>
    <scope>IDENTIFICATION</scope>
</reference>
<keyword evidence="2" id="KW-1003">Cell membrane</keyword>
<dbReference type="InterPro" id="IPR036179">
    <property type="entry name" value="Ig-like_dom_sf"/>
</dbReference>
<keyword evidence="3 9" id="KW-0732">Signal</keyword>
<feature type="transmembrane region" description="Helical" evidence="8">
    <location>
        <begin position="153"/>
        <end position="174"/>
    </location>
</feature>